<proteinExistence type="predicted"/>
<comment type="caution">
    <text evidence="2">The sequence shown here is derived from an EMBL/GenBank/DDBJ whole genome shotgun (WGS) entry which is preliminary data.</text>
</comment>
<evidence type="ECO:0000259" key="1">
    <source>
        <dbReference type="Pfam" id="PF01926"/>
    </source>
</evidence>
<protein>
    <recommendedName>
        <fullName evidence="1">G domain-containing protein</fullName>
    </recommendedName>
</protein>
<feature type="domain" description="G" evidence="1">
    <location>
        <begin position="5"/>
        <end position="48"/>
    </location>
</feature>
<dbReference type="InterPro" id="IPR006073">
    <property type="entry name" value="GTP-bd"/>
</dbReference>
<dbReference type="AlphaFoldDB" id="X1KX08"/>
<reference evidence="2" key="1">
    <citation type="journal article" date="2014" name="Front. Microbiol.">
        <title>High frequency of phylogenetically diverse reductive dehalogenase-homologous genes in deep subseafloor sedimentary metagenomes.</title>
        <authorList>
            <person name="Kawai M."/>
            <person name="Futagami T."/>
            <person name="Toyoda A."/>
            <person name="Takaki Y."/>
            <person name="Nishi S."/>
            <person name="Hori S."/>
            <person name="Arai W."/>
            <person name="Tsubouchi T."/>
            <person name="Morono Y."/>
            <person name="Uchiyama I."/>
            <person name="Ito T."/>
            <person name="Fujiyama A."/>
            <person name="Inagaki F."/>
            <person name="Takami H."/>
        </authorList>
    </citation>
    <scope>NUCLEOTIDE SEQUENCE</scope>
    <source>
        <strain evidence="2">Expedition CK06-06</strain>
    </source>
</reference>
<dbReference type="EMBL" id="BARV01007679">
    <property type="protein sequence ID" value="GAI11243.1"/>
    <property type="molecule type" value="Genomic_DNA"/>
</dbReference>
<dbReference type="GO" id="GO:0043022">
    <property type="term" value="F:ribosome binding"/>
    <property type="evidence" value="ECO:0007669"/>
    <property type="project" value="TreeGrafter"/>
</dbReference>
<name>X1KX08_9ZZZZ</name>
<sequence length="54" mass="6017">MGNIVAIVGRPNVGKSTLFNRLTEGKEAIVDEESGVTRDRHYGKSEWKWGLNSL</sequence>
<dbReference type="PANTHER" id="PTHR43834:SF6">
    <property type="entry name" value="GTPASE DER"/>
    <property type="match status" value="1"/>
</dbReference>
<accession>X1KX08</accession>
<organism evidence="2">
    <name type="scientific">marine sediment metagenome</name>
    <dbReference type="NCBI Taxonomy" id="412755"/>
    <lineage>
        <taxon>unclassified sequences</taxon>
        <taxon>metagenomes</taxon>
        <taxon>ecological metagenomes</taxon>
    </lineage>
</organism>
<dbReference type="Gene3D" id="3.40.50.300">
    <property type="entry name" value="P-loop containing nucleotide triphosphate hydrolases"/>
    <property type="match status" value="1"/>
</dbReference>
<evidence type="ECO:0000313" key="2">
    <source>
        <dbReference type="EMBL" id="GAI11243.1"/>
    </source>
</evidence>
<dbReference type="PANTHER" id="PTHR43834">
    <property type="entry name" value="GTPASE DER"/>
    <property type="match status" value="1"/>
</dbReference>
<dbReference type="SUPFAM" id="SSF52540">
    <property type="entry name" value="P-loop containing nucleoside triphosphate hydrolases"/>
    <property type="match status" value="1"/>
</dbReference>
<dbReference type="Pfam" id="PF01926">
    <property type="entry name" value="MMR_HSR1"/>
    <property type="match status" value="1"/>
</dbReference>
<gene>
    <name evidence="2" type="ORF">S06H3_15591</name>
</gene>
<dbReference type="InterPro" id="IPR027417">
    <property type="entry name" value="P-loop_NTPase"/>
</dbReference>
<dbReference type="GO" id="GO:0005525">
    <property type="term" value="F:GTP binding"/>
    <property type="evidence" value="ECO:0007669"/>
    <property type="project" value="InterPro"/>
</dbReference>